<evidence type="ECO:0000313" key="2">
    <source>
        <dbReference type="EMBL" id="KAF2150380.1"/>
    </source>
</evidence>
<dbReference type="OrthoDB" id="5244761at2759"/>
<dbReference type="PANTHER" id="PTHR47785:SF4">
    <property type="entry name" value="ZN(II)2CYS6 TRANSCRIPTION FACTOR (EUROFUNG)"/>
    <property type="match status" value="1"/>
</dbReference>
<comment type="caution">
    <text evidence="2">The sequence shown here is derived from an EMBL/GenBank/DDBJ whole genome shotgun (WGS) entry which is preliminary data.</text>
</comment>
<organism evidence="2 3">
    <name type="scientific">Myriangium duriaei CBS 260.36</name>
    <dbReference type="NCBI Taxonomy" id="1168546"/>
    <lineage>
        <taxon>Eukaryota</taxon>
        <taxon>Fungi</taxon>
        <taxon>Dikarya</taxon>
        <taxon>Ascomycota</taxon>
        <taxon>Pezizomycotina</taxon>
        <taxon>Dothideomycetes</taxon>
        <taxon>Dothideomycetidae</taxon>
        <taxon>Myriangiales</taxon>
        <taxon>Myriangiaceae</taxon>
        <taxon>Myriangium</taxon>
    </lineage>
</organism>
<feature type="compositionally biased region" description="Basic and acidic residues" evidence="1">
    <location>
        <begin position="103"/>
        <end position="112"/>
    </location>
</feature>
<feature type="compositionally biased region" description="Polar residues" evidence="1">
    <location>
        <begin position="135"/>
        <end position="144"/>
    </location>
</feature>
<feature type="compositionally biased region" description="Polar residues" evidence="1">
    <location>
        <begin position="114"/>
        <end position="125"/>
    </location>
</feature>
<dbReference type="InterPro" id="IPR053181">
    <property type="entry name" value="EcdB-like_regulator"/>
</dbReference>
<name>A0A9P4IXP7_9PEZI</name>
<protein>
    <submittedName>
        <fullName evidence="2">Uncharacterized protein</fullName>
    </submittedName>
</protein>
<evidence type="ECO:0000256" key="1">
    <source>
        <dbReference type="SAM" id="MobiDB-lite"/>
    </source>
</evidence>
<feature type="region of interest" description="Disordered" evidence="1">
    <location>
        <begin position="359"/>
        <end position="383"/>
    </location>
</feature>
<dbReference type="Proteomes" id="UP000799439">
    <property type="component" value="Unassembled WGS sequence"/>
</dbReference>
<sequence>MHVALAQAIENDKAVVAQLYRIESALLGLASAQVATPLQTDRIAHPESSGLPEPNSPGSANESSFPTSRHSDAESTPPTPVQVIDRQRRSLVPQGASSVEANRISDRQEIHLPETSQSNFTSHLGSVSVLRSDGESVSGTSQSSHPDHPNQRSHSSISRHGQVPSLRIAERIQNLGRPHLPTSSQSGSSNHGIFTSIPRSGQTPAPGASQPVPAHPRGHPLSAAPSTDGTAPSVGQLRYTNQKIAPLVPYLGGDSITDTIDRKRFYFLIDRYRLVHNLYPFLDIKELLDVVPQFFSWHETASASSTSFLRGPEGIIRMIPRPASRDYLRFAILCFALATGEVLEWQEIRAKSPNNVVCPQDISSERSSVGNRPDGKASSGRASEAIHNSTSINYHTFHEIPSRSLRAPIPSGSHISGTGFRGVPGLKYFQTGSAILVPSSDTDPLSYAQARILAGIYQLQLGRTKSSWAWISEVWRICQRQVHSLESNARKLARSGFNEYEKSLSITFWSALQLETDMESELGHIPQRLAQARRKIPAPYISRVESLRATGVSITPITYFDARLILDFLISEIALNLLGEALLDKRPDQISQMLLSHEKVLEQFLQRYPFVGVGGRISSAQEMRLKVKYHIAQSTCLRPYLYYALKIWAQFRHVEELTEDRFERPRPDLVKLYSAIADMTDKHVMSRAKTCVESALVTVDIVGGIQDSLFVRNTEGISHGLFNMVSILAVTHDSHQASLRGMVTKDRLKAALQSAIAFIGGIPSRTLTAVREVAALEAINRRISAPPGVGRSSLSIGSTANATSLGHLRHDAS</sequence>
<keyword evidence="3" id="KW-1185">Reference proteome</keyword>
<feature type="compositionally biased region" description="Polar residues" evidence="1">
    <location>
        <begin position="181"/>
        <end position="203"/>
    </location>
</feature>
<feature type="compositionally biased region" description="Polar residues" evidence="1">
    <location>
        <begin position="56"/>
        <end position="68"/>
    </location>
</feature>
<feature type="compositionally biased region" description="Polar residues" evidence="1">
    <location>
        <begin position="359"/>
        <end position="370"/>
    </location>
</feature>
<gene>
    <name evidence="2" type="ORF">K461DRAFT_295665</name>
</gene>
<dbReference type="AlphaFoldDB" id="A0A9P4IXP7"/>
<evidence type="ECO:0000313" key="3">
    <source>
        <dbReference type="Proteomes" id="UP000799439"/>
    </source>
</evidence>
<dbReference type="PANTHER" id="PTHR47785">
    <property type="entry name" value="ZN(II)2CYS6 TRANSCRIPTION FACTOR (EUROFUNG)-RELATED-RELATED"/>
    <property type="match status" value="1"/>
</dbReference>
<dbReference type="CDD" id="cd12148">
    <property type="entry name" value="fungal_TF_MHR"/>
    <property type="match status" value="1"/>
</dbReference>
<accession>A0A9P4IXP7</accession>
<dbReference type="EMBL" id="ML996089">
    <property type="protein sequence ID" value="KAF2150380.1"/>
    <property type="molecule type" value="Genomic_DNA"/>
</dbReference>
<reference evidence="2" key="1">
    <citation type="journal article" date="2020" name="Stud. Mycol.">
        <title>101 Dothideomycetes genomes: a test case for predicting lifestyles and emergence of pathogens.</title>
        <authorList>
            <person name="Haridas S."/>
            <person name="Albert R."/>
            <person name="Binder M."/>
            <person name="Bloem J."/>
            <person name="Labutti K."/>
            <person name="Salamov A."/>
            <person name="Andreopoulos B."/>
            <person name="Baker S."/>
            <person name="Barry K."/>
            <person name="Bills G."/>
            <person name="Bluhm B."/>
            <person name="Cannon C."/>
            <person name="Castanera R."/>
            <person name="Culley D."/>
            <person name="Daum C."/>
            <person name="Ezra D."/>
            <person name="Gonzalez J."/>
            <person name="Henrissat B."/>
            <person name="Kuo A."/>
            <person name="Liang C."/>
            <person name="Lipzen A."/>
            <person name="Lutzoni F."/>
            <person name="Magnuson J."/>
            <person name="Mondo S."/>
            <person name="Nolan M."/>
            <person name="Ohm R."/>
            <person name="Pangilinan J."/>
            <person name="Park H.-J."/>
            <person name="Ramirez L."/>
            <person name="Alfaro M."/>
            <person name="Sun H."/>
            <person name="Tritt A."/>
            <person name="Yoshinaga Y."/>
            <person name="Zwiers L.-H."/>
            <person name="Turgeon B."/>
            <person name="Goodwin S."/>
            <person name="Spatafora J."/>
            <person name="Crous P."/>
            <person name="Grigoriev I."/>
        </authorList>
    </citation>
    <scope>NUCLEOTIDE SEQUENCE</scope>
    <source>
        <strain evidence="2">CBS 260.36</strain>
    </source>
</reference>
<feature type="region of interest" description="Disordered" evidence="1">
    <location>
        <begin position="177"/>
        <end position="234"/>
    </location>
</feature>
<feature type="region of interest" description="Disordered" evidence="1">
    <location>
        <begin position="44"/>
        <end position="163"/>
    </location>
</feature>
<proteinExistence type="predicted"/>